<feature type="region of interest" description="Disordered" evidence="1">
    <location>
        <begin position="64"/>
        <end position="110"/>
    </location>
</feature>
<gene>
    <name evidence="3" type="ORF">T440DRAFT_559279</name>
</gene>
<evidence type="ECO:0000256" key="2">
    <source>
        <dbReference type="SAM" id="SignalP"/>
    </source>
</evidence>
<name>A0A6A7AS99_9PLEO</name>
<keyword evidence="4" id="KW-1185">Reference proteome</keyword>
<evidence type="ECO:0000256" key="1">
    <source>
        <dbReference type="SAM" id="MobiDB-lite"/>
    </source>
</evidence>
<feature type="chain" id="PRO_5025441398" evidence="2">
    <location>
        <begin position="25"/>
        <end position="717"/>
    </location>
</feature>
<dbReference type="EMBL" id="MU006357">
    <property type="protein sequence ID" value="KAF2844995.1"/>
    <property type="molecule type" value="Genomic_DNA"/>
</dbReference>
<accession>A0A6A7AS99</accession>
<dbReference type="AlphaFoldDB" id="A0A6A7AS99"/>
<evidence type="ECO:0000313" key="4">
    <source>
        <dbReference type="Proteomes" id="UP000799423"/>
    </source>
</evidence>
<sequence>MKTFIGFLVLELAVHGAAHHTVQARNYQQKGETKSSVMTTMHHTIIQRIPGLYNSPPQSINDRGVGDFAVYDEDDHDTSELPGTFETYGRRRETRRHPLSSTSPSPKSDDLHDLKLELVDTDGYISIFIDGAGALSFCKHAPGDPATNQAEIGEVHKFPLGIGRSKVIIPVRDLVASGFCRKVDLSEGSCLKITAPGKSRITVSTLSSMKTKQSAGSTTRLIELPSATQRTEKSKESKSTTLGAGRTIVDAQSVPLLTPNLNSLESTIGRIVGVKSTMTSIITSTNQNLPIDSAPLSHFLVQNPASSDFEFAASSRKSRAMRQVYTKSPPRTSYHSWPLANGNVPIYKTPSIINPASPVPVSSETGSGFVDQHLPSGTTPLPSRMVKPMLEMTPPPSNAKALSSTGDAPLPKVNSINLWYEYINSFMKTADVSNFERTQASVVPERDEQNKAMKMRRWGICGANAEMTGRGMVEKDGIFAKLLSEEVAVKTAEEEEEDDDDEHVDEGGNEMTEKTTSVRPDEVASSSDAAKDENMGSSTKLKKPTAVINEPQFTNDSPISSDDDEASTPPAKTAQSPSPVLENDSKPPVKSIKPSLTNNEEDTLPSSNPISLPMFIPTFSPGDYDSGAEPQLIDSPPAQNPRPRPTHLPQSTPHIPSLSLDVSFEFPTPTLKHHARPPTAIISASALSMESTIDDGPNDDAPPPLTEQKPVRGQEQK</sequence>
<organism evidence="3 4">
    <name type="scientific">Plenodomus tracheiphilus IPT5</name>
    <dbReference type="NCBI Taxonomy" id="1408161"/>
    <lineage>
        <taxon>Eukaryota</taxon>
        <taxon>Fungi</taxon>
        <taxon>Dikarya</taxon>
        <taxon>Ascomycota</taxon>
        <taxon>Pezizomycotina</taxon>
        <taxon>Dothideomycetes</taxon>
        <taxon>Pleosporomycetidae</taxon>
        <taxon>Pleosporales</taxon>
        <taxon>Pleosporineae</taxon>
        <taxon>Leptosphaeriaceae</taxon>
        <taxon>Plenodomus</taxon>
    </lineage>
</organism>
<evidence type="ECO:0000313" key="3">
    <source>
        <dbReference type="EMBL" id="KAF2844995.1"/>
    </source>
</evidence>
<feature type="signal peptide" evidence="2">
    <location>
        <begin position="1"/>
        <end position="24"/>
    </location>
</feature>
<proteinExistence type="predicted"/>
<feature type="compositionally biased region" description="Polar residues" evidence="1">
    <location>
        <begin position="594"/>
        <end position="610"/>
    </location>
</feature>
<reference evidence="3" key="1">
    <citation type="submission" date="2020-01" db="EMBL/GenBank/DDBJ databases">
        <authorList>
            <consortium name="DOE Joint Genome Institute"/>
            <person name="Haridas S."/>
            <person name="Albert R."/>
            <person name="Binder M."/>
            <person name="Bloem J."/>
            <person name="Labutti K."/>
            <person name="Salamov A."/>
            <person name="Andreopoulos B."/>
            <person name="Baker S.E."/>
            <person name="Barry K."/>
            <person name="Bills G."/>
            <person name="Bluhm B.H."/>
            <person name="Cannon C."/>
            <person name="Castanera R."/>
            <person name="Culley D.E."/>
            <person name="Daum C."/>
            <person name="Ezra D."/>
            <person name="Gonzalez J.B."/>
            <person name="Henrissat B."/>
            <person name="Kuo A."/>
            <person name="Liang C."/>
            <person name="Lipzen A."/>
            <person name="Lutzoni F."/>
            <person name="Magnuson J."/>
            <person name="Mondo S."/>
            <person name="Nolan M."/>
            <person name="Ohm R."/>
            <person name="Pangilinan J."/>
            <person name="Park H.-J."/>
            <person name="Ramirez L."/>
            <person name="Alfaro M."/>
            <person name="Sun H."/>
            <person name="Tritt A."/>
            <person name="Yoshinaga Y."/>
            <person name="Zwiers L.-H."/>
            <person name="Turgeon B.G."/>
            <person name="Goodwin S.B."/>
            <person name="Spatafora J.W."/>
            <person name="Crous P.W."/>
            <person name="Grigoriev I.V."/>
        </authorList>
    </citation>
    <scope>NUCLEOTIDE SEQUENCE</scope>
    <source>
        <strain evidence="3">IPT5</strain>
    </source>
</reference>
<feature type="compositionally biased region" description="Acidic residues" evidence="1">
    <location>
        <begin position="493"/>
        <end position="508"/>
    </location>
</feature>
<feature type="region of interest" description="Disordered" evidence="1">
    <location>
        <begin position="490"/>
        <end position="717"/>
    </location>
</feature>
<keyword evidence="2" id="KW-0732">Signal</keyword>
<protein>
    <submittedName>
        <fullName evidence="3">Uncharacterized protein</fullName>
    </submittedName>
</protein>
<feature type="compositionally biased region" description="Polar residues" evidence="1">
    <location>
        <begin position="551"/>
        <end position="560"/>
    </location>
</feature>
<dbReference type="OrthoDB" id="10669415at2759"/>
<feature type="compositionally biased region" description="Polar residues" evidence="1">
    <location>
        <begin position="514"/>
        <end position="528"/>
    </location>
</feature>
<dbReference type="Proteomes" id="UP000799423">
    <property type="component" value="Unassembled WGS sequence"/>
</dbReference>